<evidence type="ECO:0000313" key="3">
    <source>
        <dbReference type="Proteomes" id="UP000183018"/>
    </source>
</evidence>
<reference evidence="3" key="1">
    <citation type="submission" date="2016-10" db="EMBL/GenBank/DDBJ databases">
        <authorList>
            <person name="Varghese N."/>
            <person name="Submissions S."/>
        </authorList>
    </citation>
    <scope>NUCLEOTIDE SEQUENCE [LARGE SCALE GENOMIC DNA]</scope>
    <source>
        <strain evidence="3">LMG 22563</strain>
    </source>
</reference>
<name>A0A1I3NR84_9GAMM</name>
<proteinExistence type="predicted"/>
<sequence>MRASELWSEEEYAAYLGNERHLFAWCLVKYGAVAPAQAQIAAKIRYPYESADEPHRGLIFHDEAWHWAMLHLFGESYCHTQPDLESPSPEYRSEVSRQLSDI</sequence>
<dbReference type="Proteomes" id="UP000183018">
    <property type="component" value="Unassembled WGS sequence"/>
</dbReference>
<evidence type="ECO:0000313" key="2">
    <source>
        <dbReference type="EMBL" id="SFJ11774.1"/>
    </source>
</evidence>
<evidence type="ECO:0000256" key="1">
    <source>
        <dbReference type="SAM" id="MobiDB-lite"/>
    </source>
</evidence>
<organism evidence="2 3">
    <name type="scientific">Phytopseudomonas argentinensis</name>
    <dbReference type="NCBI Taxonomy" id="289370"/>
    <lineage>
        <taxon>Bacteria</taxon>
        <taxon>Pseudomonadati</taxon>
        <taxon>Pseudomonadota</taxon>
        <taxon>Gammaproteobacteria</taxon>
        <taxon>Pseudomonadales</taxon>
        <taxon>Pseudomonadaceae</taxon>
        <taxon>Phytopseudomonas</taxon>
    </lineage>
</organism>
<protein>
    <submittedName>
        <fullName evidence="2">Uncharacterized protein</fullName>
    </submittedName>
</protein>
<dbReference type="AlphaFoldDB" id="A0A1I3NR84"/>
<keyword evidence="3" id="KW-1185">Reference proteome</keyword>
<gene>
    <name evidence="2" type="ORF">SAMN05216602_3971</name>
</gene>
<accession>A0A1I3NR84</accession>
<dbReference type="EMBL" id="FORC01000004">
    <property type="protein sequence ID" value="SFJ11774.1"/>
    <property type="molecule type" value="Genomic_DNA"/>
</dbReference>
<feature type="region of interest" description="Disordered" evidence="1">
    <location>
        <begin position="82"/>
        <end position="102"/>
    </location>
</feature>